<dbReference type="InterPro" id="IPR019775">
    <property type="entry name" value="WD40_repeat_CS"/>
</dbReference>
<feature type="region of interest" description="Disordered" evidence="5">
    <location>
        <begin position="47"/>
        <end position="144"/>
    </location>
</feature>
<dbReference type="InterPro" id="IPR020472">
    <property type="entry name" value="WD40_PAC1"/>
</dbReference>
<keyword evidence="1" id="KW-0597">Phosphoprotein</keyword>
<feature type="repeat" description="WD" evidence="4">
    <location>
        <begin position="490"/>
        <end position="532"/>
    </location>
</feature>
<accession>A0AAN6GBG8</accession>
<reference evidence="6" key="1">
    <citation type="journal article" date="2023" name="PhytoFront">
        <title>Draft Genome Resources of Seven Strains of Tilletia horrida, Causal Agent of Kernel Smut of Rice.</title>
        <authorList>
            <person name="Khanal S."/>
            <person name="Antony Babu S."/>
            <person name="Zhou X.G."/>
        </authorList>
    </citation>
    <scope>NUCLEOTIDE SEQUENCE</scope>
    <source>
        <strain evidence="6">TX3</strain>
    </source>
</reference>
<sequence length="649" mass="70005">MISSAVWIARGASARNPAKYSVDDSELERVSAYTGLHLDEARAQLEHAQKLAAGGADGGDDDDDAWDDDDQEEGNEEEGDEDEDEDEDEEMGDAEDEDKKKAKKAAKEAAAAAAKTKKPEDPNDLSKYNLDDYDNEQSNPISLGPFSNMRGLAYYQNNDEDPYITLKGADAAAEDDEEEREELEVLPEDNLVICAKTEDEISQLEAYLYAESDENLFVHHDLLLPSFPLCLEWLDYTPAGPQSSTPADQNDEVKPKRKVAGSLGSYIAVGTMDPEIEIWDMDVVEGLFPDVILGRRDLTEGLNAPLGTGKKKRKQSQPRIANATHHVDAVLSLSWNRTARNLLASASADHTVKLWDLSRTPISSSADEPGGMTGSEAIRSFNLHDDKVQCVAWNTSGSALHGGAPSSGLVSVLLTGGYDRTLRVLDSRAPDAAVSARVGADVEAVRWNPWRENEFYVSLENGIVQAFDARTLSTSKPKASAPPTTSIFTLAAHDGGCTSLDISPHIPGCMVTGGMDKRVKIWNLEGLEDAQAASGKPSSVSLTLGRDLDAGKIFTVAFSPDTPLTFAAGGSQGVLRIFDALSNAGVRKTFHDRLAKYAAGAAAAAAIKKERDGVIKMADEDFSDDDEDEEPASEAARAFAESKDEAMEE</sequence>
<feature type="compositionally biased region" description="Acidic residues" evidence="5">
    <location>
        <begin position="620"/>
        <end position="632"/>
    </location>
</feature>
<dbReference type="InterPro" id="IPR044285">
    <property type="entry name" value="PWP1"/>
</dbReference>
<evidence type="ECO:0000313" key="6">
    <source>
        <dbReference type="EMBL" id="KAK0529446.1"/>
    </source>
</evidence>
<dbReference type="InterPro" id="IPR036322">
    <property type="entry name" value="WD40_repeat_dom_sf"/>
</dbReference>
<evidence type="ECO:0000256" key="2">
    <source>
        <dbReference type="ARBA" id="ARBA00022574"/>
    </source>
</evidence>
<dbReference type="SUPFAM" id="SSF50978">
    <property type="entry name" value="WD40 repeat-like"/>
    <property type="match status" value="1"/>
</dbReference>
<dbReference type="SMART" id="SM00320">
    <property type="entry name" value="WD40"/>
    <property type="match status" value="4"/>
</dbReference>
<evidence type="ECO:0000256" key="4">
    <source>
        <dbReference type="PROSITE-ProRule" id="PRU00221"/>
    </source>
</evidence>
<dbReference type="EMBL" id="JAPDMQ010000243">
    <property type="protein sequence ID" value="KAK0529446.1"/>
    <property type="molecule type" value="Genomic_DNA"/>
</dbReference>
<dbReference type="Pfam" id="PF00400">
    <property type="entry name" value="WD40"/>
    <property type="match status" value="3"/>
</dbReference>
<keyword evidence="2 4" id="KW-0853">WD repeat</keyword>
<dbReference type="AlphaFoldDB" id="A0AAN6GBG8"/>
<dbReference type="PANTHER" id="PTHR14091">
    <property type="entry name" value="PERIODIC TRYPTOPHAN PROTEIN 1"/>
    <property type="match status" value="1"/>
</dbReference>
<dbReference type="InterPro" id="IPR015943">
    <property type="entry name" value="WD40/YVTN_repeat-like_dom_sf"/>
</dbReference>
<dbReference type="Proteomes" id="UP001176521">
    <property type="component" value="Unassembled WGS sequence"/>
</dbReference>
<comment type="caution">
    <text evidence="6">The sequence shown here is derived from an EMBL/GenBank/DDBJ whole genome shotgun (WGS) entry which is preliminary data.</text>
</comment>
<dbReference type="InterPro" id="IPR001680">
    <property type="entry name" value="WD40_rpt"/>
</dbReference>
<dbReference type="Gene3D" id="2.130.10.10">
    <property type="entry name" value="YVTN repeat-like/Quinoprotein amine dehydrogenase"/>
    <property type="match status" value="1"/>
</dbReference>
<evidence type="ECO:0000256" key="3">
    <source>
        <dbReference type="ARBA" id="ARBA00022737"/>
    </source>
</evidence>
<name>A0AAN6GBG8_9BASI</name>
<dbReference type="GO" id="GO:0005634">
    <property type="term" value="C:nucleus"/>
    <property type="evidence" value="ECO:0007669"/>
    <property type="project" value="TreeGrafter"/>
</dbReference>
<dbReference type="PANTHER" id="PTHR14091:SF0">
    <property type="entry name" value="PERIODIC TRYPTOPHAN PROTEIN 1 HOMOLOG"/>
    <property type="match status" value="1"/>
</dbReference>
<organism evidence="6 7">
    <name type="scientific">Tilletia horrida</name>
    <dbReference type="NCBI Taxonomy" id="155126"/>
    <lineage>
        <taxon>Eukaryota</taxon>
        <taxon>Fungi</taxon>
        <taxon>Dikarya</taxon>
        <taxon>Basidiomycota</taxon>
        <taxon>Ustilaginomycotina</taxon>
        <taxon>Exobasidiomycetes</taxon>
        <taxon>Tilletiales</taxon>
        <taxon>Tilletiaceae</taxon>
        <taxon>Tilletia</taxon>
    </lineage>
</organism>
<dbReference type="PRINTS" id="PR00320">
    <property type="entry name" value="GPROTEINBRPT"/>
</dbReference>
<gene>
    <name evidence="6" type="primary">PWP1</name>
    <name evidence="6" type="ORF">OC842_004237</name>
</gene>
<evidence type="ECO:0000256" key="1">
    <source>
        <dbReference type="ARBA" id="ARBA00022553"/>
    </source>
</evidence>
<keyword evidence="3" id="KW-0677">Repeat</keyword>
<feature type="region of interest" description="Disordered" evidence="5">
    <location>
        <begin position="618"/>
        <end position="649"/>
    </location>
</feature>
<feature type="compositionally biased region" description="Basic and acidic residues" evidence="5">
    <location>
        <begin position="640"/>
        <end position="649"/>
    </location>
</feature>
<proteinExistence type="predicted"/>
<feature type="compositionally biased region" description="Acidic residues" evidence="5">
    <location>
        <begin position="58"/>
        <end position="96"/>
    </location>
</feature>
<dbReference type="PROSITE" id="PS50294">
    <property type="entry name" value="WD_REPEATS_REGION"/>
    <property type="match status" value="2"/>
</dbReference>
<evidence type="ECO:0000313" key="7">
    <source>
        <dbReference type="Proteomes" id="UP001176521"/>
    </source>
</evidence>
<dbReference type="GO" id="GO:0006364">
    <property type="term" value="P:rRNA processing"/>
    <property type="evidence" value="ECO:0007669"/>
    <property type="project" value="InterPro"/>
</dbReference>
<dbReference type="PROSITE" id="PS50082">
    <property type="entry name" value="WD_REPEATS_2"/>
    <property type="match status" value="2"/>
</dbReference>
<protein>
    <submittedName>
        <fullName evidence="6">rRNA-processing protein</fullName>
    </submittedName>
</protein>
<feature type="repeat" description="WD" evidence="4">
    <location>
        <begin position="323"/>
        <end position="365"/>
    </location>
</feature>
<keyword evidence="7" id="KW-1185">Reference proteome</keyword>
<dbReference type="PROSITE" id="PS00678">
    <property type="entry name" value="WD_REPEATS_1"/>
    <property type="match status" value="2"/>
</dbReference>
<evidence type="ECO:0000256" key="5">
    <source>
        <dbReference type="SAM" id="MobiDB-lite"/>
    </source>
</evidence>